<proteinExistence type="predicted"/>
<comment type="caution">
    <text evidence="1">The sequence shown here is derived from an EMBL/GenBank/DDBJ whole genome shotgun (WGS) entry which is preliminary data.</text>
</comment>
<gene>
    <name evidence="1" type="ORF">EF834_01740</name>
</gene>
<organism evidence="1 2">
    <name type="scientific">Rhodococcus spongiicola</name>
    <dbReference type="NCBI Taxonomy" id="2487352"/>
    <lineage>
        <taxon>Bacteria</taxon>
        <taxon>Bacillati</taxon>
        <taxon>Actinomycetota</taxon>
        <taxon>Actinomycetes</taxon>
        <taxon>Mycobacteriales</taxon>
        <taxon>Nocardiaceae</taxon>
        <taxon>Rhodococcus</taxon>
    </lineage>
</organism>
<dbReference type="Proteomes" id="UP000284333">
    <property type="component" value="Unassembled WGS sequence"/>
</dbReference>
<dbReference type="EMBL" id="RKLN01000001">
    <property type="protein sequence ID" value="RVW06203.1"/>
    <property type="molecule type" value="Genomic_DNA"/>
</dbReference>
<reference evidence="1 2" key="1">
    <citation type="submission" date="2018-11" db="EMBL/GenBank/DDBJ databases">
        <title>Rhodococcus spongicola sp. nov. and Rhodococcus xishaensis sp. nov. from marine sponges.</title>
        <authorList>
            <person name="Li L."/>
            <person name="Lin H.W."/>
        </authorList>
    </citation>
    <scope>NUCLEOTIDE SEQUENCE [LARGE SCALE GENOMIC DNA]</scope>
    <source>
        <strain evidence="1 2">LHW50502</strain>
    </source>
</reference>
<dbReference type="AlphaFoldDB" id="A0A3S3AJK9"/>
<accession>A0A3S3AJK9</accession>
<sequence length="215" mass="21548">MEREPATADDTCFWPDTVVVPGQEGPLGIAEAGGSGAARGGAARGGAARVGAAGLGTAEAAKTAGLGTAEAAEAAGVGALVVDRHRGGDRGRICRVAAASYIARAPFLVRGRDGGAPPTDLVVAVGQVRCGARLATQRQDEGSDQHLGLVIDVVAGPRQPFAADQAWVVVSDGDPHVVALDVGGEVDVLGSRVRWCGERDGQERSGQGCGDGGTY</sequence>
<evidence type="ECO:0000313" key="2">
    <source>
        <dbReference type="Proteomes" id="UP000284333"/>
    </source>
</evidence>
<name>A0A3S3AJK9_9NOCA</name>
<keyword evidence="2" id="KW-1185">Reference proteome</keyword>
<evidence type="ECO:0000313" key="1">
    <source>
        <dbReference type="EMBL" id="RVW06203.1"/>
    </source>
</evidence>
<protein>
    <submittedName>
        <fullName evidence="1">Uncharacterized protein</fullName>
    </submittedName>
</protein>